<evidence type="ECO:0000256" key="1">
    <source>
        <dbReference type="ARBA" id="ARBA00004141"/>
    </source>
</evidence>
<evidence type="ECO:0000256" key="4">
    <source>
        <dbReference type="ARBA" id="ARBA00022989"/>
    </source>
</evidence>
<feature type="transmembrane region" description="Helical" evidence="6">
    <location>
        <begin position="445"/>
        <end position="465"/>
    </location>
</feature>
<dbReference type="PROSITE" id="PS50850">
    <property type="entry name" value="MFS"/>
    <property type="match status" value="1"/>
</dbReference>
<feature type="transmembrane region" description="Helical" evidence="6">
    <location>
        <begin position="410"/>
        <end position="433"/>
    </location>
</feature>
<feature type="transmembrane region" description="Helical" evidence="6">
    <location>
        <begin position="130"/>
        <end position="149"/>
    </location>
</feature>
<dbReference type="InterPro" id="IPR020846">
    <property type="entry name" value="MFS_dom"/>
</dbReference>
<evidence type="ECO:0000313" key="9">
    <source>
        <dbReference type="Proteomes" id="UP000313359"/>
    </source>
</evidence>
<name>A0A5C2RT38_9APHY</name>
<dbReference type="InterPro" id="IPR036259">
    <property type="entry name" value="MFS_trans_sf"/>
</dbReference>
<gene>
    <name evidence="8" type="ORF">L227DRAFT_340325</name>
</gene>
<feature type="transmembrane region" description="Helical" evidence="6">
    <location>
        <begin position="263"/>
        <end position="282"/>
    </location>
</feature>
<dbReference type="GO" id="GO:0022857">
    <property type="term" value="F:transmembrane transporter activity"/>
    <property type="evidence" value="ECO:0007669"/>
    <property type="project" value="InterPro"/>
</dbReference>
<organism evidence="8 9">
    <name type="scientific">Lentinus tigrinus ALCF2SS1-6</name>
    <dbReference type="NCBI Taxonomy" id="1328759"/>
    <lineage>
        <taxon>Eukaryota</taxon>
        <taxon>Fungi</taxon>
        <taxon>Dikarya</taxon>
        <taxon>Basidiomycota</taxon>
        <taxon>Agaricomycotina</taxon>
        <taxon>Agaricomycetes</taxon>
        <taxon>Polyporales</taxon>
        <taxon>Polyporaceae</taxon>
        <taxon>Lentinus</taxon>
    </lineage>
</organism>
<evidence type="ECO:0000256" key="2">
    <source>
        <dbReference type="ARBA" id="ARBA00022448"/>
    </source>
</evidence>
<keyword evidence="4 6" id="KW-1133">Transmembrane helix</keyword>
<evidence type="ECO:0000256" key="5">
    <source>
        <dbReference type="ARBA" id="ARBA00023136"/>
    </source>
</evidence>
<dbReference type="EMBL" id="ML122301">
    <property type="protein sequence ID" value="RPD54868.1"/>
    <property type="molecule type" value="Genomic_DNA"/>
</dbReference>
<keyword evidence="2" id="KW-0813">Transport</keyword>
<dbReference type="InterPro" id="IPR011701">
    <property type="entry name" value="MFS"/>
</dbReference>
<feature type="transmembrane region" description="Helical" evidence="6">
    <location>
        <begin position="100"/>
        <end position="124"/>
    </location>
</feature>
<keyword evidence="9" id="KW-1185">Reference proteome</keyword>
<comment type="subcellular location">
    <subcellularLocation>
        <location evidence="1">Membrane</location>
        <topology evidence="1">Multi-pass membrane protein</topology>
    </subcellularLocation>
</comment>
<dbReference type="SUPFAM" id="SSF103473">
    <property type="entry name" value="MFS general substrate transporter"/>
    <property type="match status" value="1"/>
</dbReference>
<evidence type="ECO:0000256" key="6">
    <source>
        <dbReference type="SAM" id="Phobius"/>
    </source>
</evidence>
<proteinExistence type="predicted"/>
<dbReference type="PANTHER" id="PTHR23502:SF132">
    <property type="entry name" value="POLYAMINE TRANSPORTER 2-RELATED"/>
    <property type="match status" value="1"/>
</dbReference>
<dbReference type="PANTHER" id="PTHR23502">
    <property type="entry name" value="MAJOR FACILITATOR SUPERFAMILY"/>
    <property type="match status" value="1"/>
</dbReference>
<evidence type="ECO:0000259" key="7">
    <source>
        <dbReference type="PROSITE" id="PS50850"/>
    </source>
</evidence>
<reference evidence="8" key="1">
    <citation type="journal article" date="2018" name="Genome Biol. Evol.">
        <title>Genomics and development of Lentinus tigrinus, a white-rot wood-decaying mushroom with dimorphic fruiting bodies.</title>
        <authorList>
            <person name="Wu B."/>
            <person name="Xu Z."/>
            <person name="Knudson A."/>
            <person name="Carlson A."/>
            <person name="Chen N."/>
            <person name="Kovaka S."/>
            <person name="LaButti K."/>
            <person name="Lipzen A."/>
            <person name="Pennachio C."/>
            <person name="Riley R."/>
            <person name="Schakwitz W."/>
            <person name="Umezawa K."/>
            <person name="Ohm R.A."/>
            <person name="Grigoriev I.V."/>
            <person name="Nagy L.G."/>
            <person name="Gibbons J."/>
            <person name="Hibbett D."/>
        </authorList>
    </citation>
    <scope>NUCLEOTIDE SEQUENCE [LARGE SCALE GENOMIC DNA]</scope>
    <source>
        <strain evidence="8">ALCF2SS1-6</strain>
    </source>
</reference>
<sequence length="548" mass="59981">MASSAAPDVVIFSKTDPADPKNWSRWRKRIVVFYVCALALCSAFGSSIYATTELQIRAKYNANADTASAGLTVYVLGFSFGPLVWGPMSEIYGRKLPYMVSWPILIVMSAIDAFVDNLAVIIVFRFLTGAAAACALNNGGGIMSDLYNIVDMQAQAIAISWYAASILSGPCVALVIGFFIVAYAGPNLWALRVFFFFTIAMWPLVILLPETHGPTILAARSKKLRNEGRPNARAAHELKHQTKGELLRIHFGRPAKMFVTEPIIQGAAVWTSLSYGIVYFFFEVYTIVFFEQHHFRLQLTGLPFIAIIIGTVVAAAFYVPLVKYFQGIPLPTFIVPKETPKDAPEMRLKLALFACVMMPISLFWFAWTSSGSVHWIAPTLAGVPFGFATITLRPRQFFTFLTYTSQTYTIYASSSGACNIFARCLIGSFFPIVAHSIVDNLGSEWGVSVFGFISFCLLPIPLVFLRWGPTLRARSPMANEANAIVAKMRAQAAAAAKKAQEQAAAAAAIAAENEKAKVNIDSLDSDRSDGEMVKKLNVLTNAAEVNSV</sequence>
<feature type="transmembrane region" description="Helical" evidence="6">
    <location>
        <begin position="71"/>
        <end position="88"/>
    </location>
</feature>
<dbReference type="AlphaFoldDB" id="A0A5C2RT38"/>
<keyword evidence="3 6" id="KW-0812">Transmembrane</keyword>
<accession>A0A5C2RT38</accession>
<protein>
    <submittedName>
        <fullName evidence="8">MFS general substrate transporter</fullName>
    </submittedName>
</protein>
<evidence type="ECO:0000313" key="8">
    <source>
        <dbReference type="EMBL" id="RPD54868.1"/>
    </source>
</evidence>
<feature type="transmembrane region" description="Helical" evidence="6">
    <location>
        <begin position="373"/>
        <end position="390"/>
    </location>
</feature>
<keyword evidence="5 6" id="KW-0472">Membrane</keyword>
<feature type="transmembrane region" description="Helical" evidence="6">
    <location>
        <begin position="31"/>
        <end position="51"/>
    </location>
</feature>
<dbReference type="Gene3D" id="1.20.1250.20">
    <property type="entry name" value="MFS general substrate transporter like domains"/>
    <property type="match status" value="1"/>
</dbReference>
<evidence type="ECO:0000256" key="3">
    <source>
        <dbReference type="ARBA" id="ARBA00022692"/>
    </source>
</evidence>
<feature type="transmembrane region" description="Helical" evidence="6">
    <location>
        <begin position="346"/>
        <end position="367"/>
    </location>
</feature>
<dbReference type="Proteomes" id="UP000313359">
    <property type="component" value="Unassembled WGS sequence"/>
</dbReference>
<feature type="transmembrane region" description="Helical" evidence="6">
    <location>
        <begin position="302"/>
        <end position="325"/>
    </location>
</feature>
<dbReference type="GO" id="GO:0005886">
    <property type="term" value="C:plasma membrane"/>
    <property type="evidence" value="ECO:0007669"/>
    <property type="project" value="TreeGrafter"/>
</dbReference>
<feature type="transmembrane region" description="Helical" evidence="6">
    <location>
        <begin position="161"/>
        <end position="183"/>
    </location>
</feature>
<feature type="transmembrane region" description="Helical" evidence="6">
    <location>
        <begin position="189"/>
        <end position="208"/>
    </location>
</feature>
<dbReference type="STRING" id="1328759.A0A5C2RT38"/>
<dbReference type="Pfam" id="PF07690">
    <property type="entry name" value="MFS_1"/>
    <property type="match status" value="1"/>
</dbReference>
<dbReference type="OrthoDB" id="9986881at2759"/>
<feature type="domain" description="Major facilitator superfamily (MFS) profile" evidence="7">
    <location>
        <begin position="31"/>
        <end position="472"/>
    </location>
</feature>